<comment type="caution">
    <text evidence="1">The sequence shown here is derived from an EMBL/GenBank/DDBJ whole genome shotgun (WGS) entry which is preliminary data.</text>
</comment>
<gene>
    <name evidence="1" type="ORF">BDP81DRAFT_174127</name>
</gene>
<dbReference type="EMBL" id="JAHMHQ010000047">
    <property type="protein sequence ID" value="KAK1621580.1"/>
    <property type="molecule type" value="Genomic_DNA"/>
</dbReference>
<protein>
    <submittedName>
        <fullName evidence="1">Uncharacterized protein</fullName>
    </submittedName>
</protein>
<proteinExistence type="predicted"/>
<organism evidence="1 2">
    <name type="scientific">Colletotrichum phormii</name>
    <dbReference type="NCBI Taxonomy" id="359342"/>
    <lineage>
        <taxon>Eukaryota</taxon>
        <taxon>Fungi</taxon>
        <taxon>Dikarya</taxon>
        <taxon>Ascomycota</taxon>
        <taxon>Pezizomycotina</taxon>
        <taxon>Sordariomycetes</taxon>
        <taxon>Hypocreomycetidae</taxon>
        <taxon>Glomerellales</taxon>
        <taxon>Glomerellaceae</taxon>
        <taxon>Colletotrichum</taxon>
        <taxon>Colletotrichum acutatum species complex</taxon>
    </lineage>
</organism>
<accession>A0AAI9ZDF5</accession>
<keyword evidence="2" id="KW-1185">Reference proteome</keyword>
<dbReference type="GeneID" id="85467057"/>
<reference evidence="1" key="1">
    <citation type="submission" date="2021-06" db="EMBL/GenBank/DDBJ databases">
        <title>Comparative genomics, transcriptomics and evolutionary studies reveal genomic signatures of adaptation to plant cell wall in hemibiotrophic fungi.</title>
        <authorList>
            <consortium name="DOE Joint Genome Institute"/>
            <person name="Baroncelli R."/>
            <person name="Diaz J.F."/>
            <person name="Benocci T."/>
            <person name="Peng M."/>
            <person name="Battaglia E."/>
            <person name="Haridas S."/>
            <person name="Andreopoulos W."/>
            <person name="Labutti K."/>
            <person name="Pangilinan J."/>
            <person name="Floch G.L."/>
            <person name="Makela M.R."/>
            <person name="Henrissat B."/>
            <person name="Grigoriev I.V."/>
            <person name="Crouch J.A."/>
            <person name="De Vries R.P."/>
            <person name="Sukno S.A."/>
            <person name="Thon M.R."/>
        </authorList>
    </citation>
    <scope>NUCLEOTIDE SEQUENCE</scope>
    <source>
        <strain evidence="1">CBS 102054</strain>
    </source>
</reference>
<evidence type="ECO:0000313" key="2">
    <source>
        <dbReference type="Proteomes" id="UP001243989"/>
    </source>
</evidence>
<evidence type="ECO:0000313" key="1">
    <source>
        <dbReference type="EMBL" id="KAK1621580.1"/>
    </source>
</evidence>
<dbReference type="Proteomes" id="UP001243989">
    <property type="component" value="Unassembled WGS sequence"/>
</dbReference>
<dbReference type="RefSeq" id="XP_060437575.1">
    <property type="nucleotide sequence ID" value="XM_060582195.1"/>
</dbReference>
<dbReference type="AlphaFoldDB" id="A0AAI9ZDF5"/>
<name>A0AAI9ZDF5_9PEZI</name>
<sequence>MHIFMPGKLARWVGYCLPVHPILVVWLSETLGTIPCVPLLGSCVLGTGLRPYFSFSMGHPALHSSLSKLCSRQRQRHDPYFRCPLDRIWAGSSFQPISQSLVSCKRRRSAEPRTQARDRSRRHWGSAWFSSRMHSPYLPTFSRVAVCILTQWRPDFTVT</sequence>